<sequence length="144" mass="15802">MAQPANDDDLWIADAAAELGDHTDDTDVYNRLQPKLRAAVRRGVPVATDSTGIEVNTRALRYSLARIVHDVCEREIAALHIDTDGKAVERVRIDLIGRYDDDLGVLGDRVRDTARAGLARLLGAQSSAQTAVEIRWTDLESPAR</sequence>
<evidence type="ECO:0000313" key="1">
    <source>
        <dbReference type="EMBL" id="MCZ4550613.1"/>
    </source>
</evidence>
<accession>A0ABT4MUD1</accession>
<dbReference type="InterPro" id="IPR011005">
    <property type="entry name" value="Dihydropteroate_synth-like_sf"/>
</dbReference>
<keyword evidence="2" id="KW-1185">Reference proteome</keyword>
<comment type="caution">
    <text evidence="1">The sequence shown here is derived from an EMBL/GenBank/DDBJ whole genome shotgun (WGS) entry which is preliminary data.</text>
</comment>
<reference evidence="1" key="1">
    <citation type="submission" date="2022-12" db="EMBL/GenBank/DDBJ databases">
        <authorList>
            <person name="Krivoruchko A.V."/>
            <person name="Elkin A."/>
        </authorList>
    </citation>
    <scope>NUCLEOTIDE SEQUENCE</scope>
    <source>
        <strain evidence="1">IEGM 1388</strain>
    </source>
</reference>
<organism evidence="1 2">
    <name type="scientific">Gordonia rubripertincta</name>
    <name type="common">Rhodococcus corallinus</name>
    <dbReference type="NCBI Taxonomy" id="36822"/>
    <lineage>
        <taxon>Bacteria</taxon>
        <taxon>Bacillati</taxon>
        <taxon>Actinomycetota</taxon>
        <taxon>Actinomycetes</taxon>
        <taxon>Mycobacteriales</taxon>
        <taxon>Gordoniaceae</taxon>
        <taxon>Gordonia</taxon>
    </lineage>
</organism>
<dbReference type="EMBL" id="JAPWIE010000003">
    <property type="protein sequence ID" value="MCZ4550613.1"/>
    <property type="molecule type" value="Genomic_DNA"/>
</dbReference>
<proteinExistence type="predicted"/>
<dbReference type="Proteomes" id="UP001067235">
    <property type="component" value="Unassembled WGS sequence"/>
</dbReference>
<dbReference type="RefSeq" id="WP_084836879.1">
    <property type="nucleotide sequence ID" value="NZ_JAPWIE010000003.1"/>
</dbReference>
<dbReference type="SUPFAM" id="SSF51717">
    <property type="entry name" value="Dihydropteroate synthetase-like"/>
    <property type="match status" value="1"/>
</dbReference>
<evidence type="ECO:0008006" key="3">
    <source>
        <dbReference type="Google" id="ProtNLM"/>
    </source>
</evidence>
<evidence type="ECO:0000313" key="2">
    <source>
        <dbReference type="Proteomes" id="UP001067235"/>
    </source>
</evidence>
<protein>
    <recommendedName>
        <fullName evidence="3">Asp23/Gls24 family envelope stress response protein</fullName>
    </recommendedName>
</protein>
<name>A0ABT4MUD1_GORRU</name>
<gene>
    <name evidence="1" type="ORF">O4213_11530</name>
</gene>